<dbReference type="EMBL" id="SRKZ01000007">
    <property type="protein sequence ID" value="TGD77818.1"/>
    <property type="molecule type" value="Genomic_DNA"/>
</dbReference>
<dbReference type="Proteomes" id="UP000298284">
    <property type="component" value="Unassembled WGS sequence"/>
</dbReference>
<dbReference type="AlphaFoldDB" id="A0A4Z0MEU6"/>
<name>A0A4Z0MEU6_9BACT</name>
<keyword evidence="1" id="KW-0732">Signal</keyword>
<dbReference type="RefSeq" id="WP_135532492.1">
    <property type="nucleotide sequence ID" value="NZ_SRKZ01000007.1"/>
</dbReference>
<dbReference type="InterPro" id="IPR011042">
    <property type="entry name" value="6-blade_b-propeller_TolB-like"/>
</dbReference>
<organism evidence="2 3">
    <name type="scientific">Hymenobacter wooponensis</name>
    <dbReference type="NCBI Taxonomy" id="1525360"/>
    <lineage>
        <taxon>Bacteria</taxon>
        <taxon>Pseudomonadati</taxon>
        <taxon>Bacteroidota</taxon>
        <taxon>Cytophagia</taxon>
        <taxon>Cytophagales</taxon>
        <taxon>Hymenobacteraceae</taxon>
        <taxon>Hymenobacter</taxon>
    </lineage>
</organism>
<evidence type="ECO:0000313" key="3">
    <source>
        <dbReference type="Proteomes" id="UP000298284"/>
    </source>
</evidence>
<feature type="signal peptide" evidence="1">
    <location>
        <begin position="1"/>
        <end position="17"/>
    </location>
</feature>
<dbReference type="Gene3D" id="2.120.10.30">
    <property type="entry name" value="TolB, C-terminal domain"/>
    <property type="match status" value="1"/>
</dbReference>
<dbReference type="SUPFAM" id="SSF101898">
    <property type="entry name" value="NHL repeat"/>
    <property type="match status" value="1"/>
</dbReference>
<comment type="caution">
    <text evidence="2">The sequence shown here is derived from an EMBL/GenBank/DDBJ whole genome shotgun (WGS) entry which is preliminary data.</text>
</comment>
<feature type="chain" id="PRO_5021315154" evidence="1">
    <location>
        <begin position="18"/>
        <end position="340"/>
    </location>
</feature>
<dbReference type="OrthoDB" id="928769at2"/>
<gene>
    <name evidence="2" type="ORF">EU557_21220</name>
</gene>
<sequence length="340" mass="36014">MKYSRLCLAVLVTGLLAAGCADKNGFEQVAPNQSDAKAMPDQAAVVVDGLASPIGMSVDKKGLIWVSQSGTGQNDGSVVVVAHNGDVQTVFTGFGSARLPNGELGGLGHVLYNDGVLYILDGLNGRLYIADVSKYKAKDAPVSASKLPFIELKTFVYSQNLSTPLDSNLYDLTFGPDGHLYIADAGANAIIKVNLSTRQPSVFARIPNINPMTQPVPTGIIYEGNRFLVTTLTGFPFTTGAAKILQISTSGVVSDYRTGFTALTNLAPTRNGGLLVTEYAQFKFTPPTFVGWLPSTGRVATEAGATVVGGLDRLTDIERINPNFYYVLSTGSGTISKIKY</sequence>
<dbReference type="NCBIfam" id="NF033206">
    <property type="entry name" value="ScyE_fam"/>
    <property type="match status" value="1"/>
</dbReference>
<proteinExistence type="predicted"/>
<reference evidence="2 3" key="1">
    <citation type="submission" date="2019-04" db="EMBL/GenBank/DDBJ databases">
        <authorList>
            <person name="Feng G."/>
            <person name="Zhang J."/>
            <person name="Zhu H."/>
        </authorList>
    </citation>
    <scope>NUCLEOTIDE SEQUENCE [LARGE SCALE GENOMIC DNA]</scope>
    <source>
        <strain evidence="2 3">JCM 19491</strain>
    </source>
</reference>
<accession>A0A4Z0MEU6</accession>
<dbReference type="PROSITE" id="PS51257">
    <property type="entry name" value="PROKAR_LIPOPROTEIN"/>
    <property type="match status" value="1"/>
</dbReference>
<protein>
    <submittedName>
        <fullName evidence="2">ScyD/ScyE family protein</fullName>
    </submittedName>
</protein>
<dbReference type="InterPro" id="IPR048031">
    <property type="entry name" value="ScyD/ScyE-like"/>
</dbReference>
<evidence type="ECO:0000313" key="2">
    <source>
        <dbReference type="EMBL" id="TGD77818.1"/>
    </source>
</evidence>
<keyword evidence="3" id="KW-1185">Reference proteome</keyword>
<evidence type="ECO:0000256" key="1">
    <source>
        <dbReference type="SAM" id="SignalP"/>
    </source>
</evidence>